<protein>
    <submittedName>
        <fullName evidence="1">Uncharacterized protein</fullName>
    </submittedName>
</protein>
<dbReference type="InterPro" id="IPR032466">
    <property type="entry name" value="Metal_Hydrolase"/>
</dbReference>
<sequence>GVTTDLLGLDGLSYAPLSPANLQMMRHYLSGLNGNPNISWDWNSVSEYLARFDRRVAINVAYLVPHNALRLETMGFADRVATAEELTKMQELMAQGMREGAVGFSTGLDYCPCRYANEEELIKICEVVAEYNGVSVWHIRKLDLGFIESIREAIRIAEKTKVKTHFSHYSVSDFANRGKSKEMLAIVDEAREKGLDVTFDSYPYIASSTTLIIVLPRWVHEGGPDAILERLRQPKTRDKICADMRAASPTWGQSWDKLVLTSVPTEKNKI</sequence>
<dbReference type="EMBL" id="BARU01026666">
    <property type="protein sequence ID" value="GAH65363.1"/>
    <property type="molecule type" value="Genomic_DNA"/>
</dbReference>
<feature type="non-terminal residue" evidence="1">
    <location>
        <position position="1"/>
    </location>
</feature>
<dbReference type="SUPFAM" id="SSF51556">
    <property type="entry name" value="Metallo-dependent hydrolases"/>
    <property type="match status" value="1"/>
</dbReference>
<accession>X1J6I1</accession>
<organism evidence="1">
    <name type="scientific">marine sediment metagenome</name>
    <dbReference type="NCBI Taxonomy" id="412755"/>
    <lineage>
        <taxon>unclassified sequences</taxon>
        <taxon>metagenomes</taxon>
        <taxon>ecological metagenomes</taxon>
    </lineage>
</organism>
<gene>
    <name evidence="1" type="ORF">S03H2_42802</name>
</gene>
<dbReference type="Gene3D" id="3.20.20.140">
    <property type="entry name" value="Metal-dependent hydrolases"/>
    <property type="match status" value="1"/>
</dbReference>
<feature type="non-terminal residue" evidence="1">
    <location>
        <position position="270"/>
    </location>
</feature>
<evidence type="ECO:0000313" key="1">
    <source>
        <dbReference type="EMBL" id="GAH65363.1"/>
    </source>
</evidence>
<proteinExistence type="predicted"/>
<comment type="caution">
    <text evidence="1">The sequence shown here is derived from an EMBL/GenBank/DDBJ whole genome shotgun (WGS) entry which is preliminary data.</text>
</comment>
<reference evidence="1" key="1">
    <citation type="journal article" date="2014" name="Front. Microbiol.">
        <title>High frequency of phylogenetically diverse reductive dehalogenase-homologous genes in deep subseafloor sedimentary metagenomes.</title>
        <authorList>
            <person name="Kawai M."/>
            <person name="Futagami T."/>
            <person name="Toyoda A."/>
            <person name="Takaki Y."/>
            <person name="Nishi S."/>
            <person name="Hori S."/>
            <person name="Arai W."/>
            <person name="Tsubouchi T."/>
            <person name="Morono Y."/>
            <person name="Uchiyama I."/>
            <person name="Ito T."/>
            <person name="Fujiyama A."/>
            <person name="Inagaki F."/>
            <person name="Takami H."/>
        </authorList>
    </citation>
    <scope>NUCLEOTIDE SEQUENCE</scope>
    <source>
        <strain evidence="1">Expedition CK06-06</strain>
    </source>
</reference>
<dbReference type="AlphaFoldDB" id="X1J6I1"/>
<name>X1J6I1_9ZZZZ</name>